<protein>
    <recommendedName>
        <fullName evidence="3">DUF4219 domain-containing protein</fullName>
    </recommendedName>
</protein>
<evidence type="ECO:0000313" key="1">
    <source>
        <dbReference type="EMBL" id="KAK9739459.1"/>
    </source>
</evidence>
<dbReference type="AlphaFoldDB" id="A0AAW1LWD7"/>
<evidence type="ECO:0000313" key="2">
    <source>
        <dbReference type="Proteomes" id="UP001458880"/>
    </source>
</evidence>
<proteinExistence type="predicted"/>
<dbReference type="EMBL" id="JASPKY010000075">
    <property type="protein sequence ID" value="KAK9739459.1"/>
    <property type="molecule type" value="Genomic_DNA"/>
</dbReference>
<dbReference type="Proteomes" id="UP001458880">
    <property type="component" value="Unassembled WGS sequence"/>
</dbReference>
<organism evidence="1 2">
    <name type="scientific">Popillia japonica</name>
    <name type="common">Japanese beetle</name>
    <dbReference type="NCBI Taxonomy" id="7064"/>
    <lineage>
        <taxon>Eukaryota</taxon>
        <taxon>Metazoa</taxon>
        <taxon>Ecdysozoa</taxon>
        <taxon>Arthropoda</taxon>
        <taxon>Hexapoda</taxon>
        <taxon>Insecta</taxon>
        <taxon>Pterygota</taxon>
        <taxon>Neoptera</taxon>
        <taxon>Endopterygota</taxon>
        <taxon>Coleoptera</taxon>
        <taxon>Polyphaga</taxon>
        <taxon>Scarabaeiformia</taxon>
        <taxon>Scarabaeidae</taxon>
        <taxon>Rutelinae</taxon>
        <taxon>Popillia</taxon>
    </lineage>
</organism>
<accession>A0AAW1LWD7</accession>
<sequence>MSVVMANINVPILTANNYNNWCFRIIAILKKEQCENVIDEDIPKEQCENVIDEDIPTDPAKKKEFMIQDAKAQSFTIQGISDKHLDIIKDSKTSKEQLKALKDVFVRTSSFTKLTLWRKLFNLKSGTNESLEDHFLKFDTIIRDLKDLGSTIDDQLFIEDNFFNDSVANFRISCKFFSHKS</sequence>
<gene>
    <name evidence="1" type="ORF">QE152_g9047</name>
</gene>
<evidence type="ECO:0008006" key="3">
    <source>
        <dbReference type="Google" id="ProtNLM"/>
    </source>
</evidence>
<reference evidence="1 2" key="1">
    <citation type="journal article" date="2024" name="BMC Genomics">
        <title>De novo assembly and annotation of Popillia japonica's genome with initial clues to its potential as an invasive pest.</title>
        <authorList>
            <person name="Cucini C."/>
            <person name="Boschi S."/>
            <person name="Funari R."/>
            <person name="Cardaioli E."/>
            <person name="Iannotti N."/>
            <person name="Marturano G."/>
            <person name="Paoli F."/>
            <person name="Bruttini M."/>
            <person name="Carapelli A."/>
            <person name="Frati F."/>
            <person name="Nardi F."/>
        </authorList>
    </citation>
    <scope>NUCLEOTIDE SEQUENCE [LARGE SCALE GENOMIC DNA]</scope>
    <source>
        <strain evidence="1">DMR45628</strain>
    </source>
</reference>
<dbReference type="PANTHER" id="PTHR35317:SF23">
    <property type="entry name" value="OS04G0629600 PROTEIN"/>
    <property type="match status" value="1"/>
</dbReference>
<name>A0AAW1LWD7_POPJA</name>
<dbReference type="PANTHER" id="PTHR35317">
    <property type="entry name" value="OS04G0629600 PROTEIN"/>
    <property type="match status" value="1"/>
</dbReference>
<dbReference type="Pfam" id="PF14223">
    <property type="entry name" value="Retrotran_gag_2"/>
    <property type="match status" value="1"/>
</dbReference>
<keyword evidence="2" id="KW-1185">Reference proteome</keyword>
<comment type="caution">
    <text evidence="1">The sequence shown here is derived from an EMBL/GenBank/DDBJ whole genome shotgun (WGS) entry which is preliminary data.</text>
</comment>